<evidence type="ECO:0000313" key="3">
    <source>
        <dbReference type="EMBL" id="AFN74013.1"/>
    </source>
</evidence>
<dbReference type="PANTHER" id="PTHR30203:SF24">
    <property type="entry name" value="BLR4935 PROTEIN"/>
    <property type="match status" value="1"/>
</dbReference>
<feature type="signal peptide" evidence="2">
    <location>
        <begin position="1"/>
        <end position="21"/>
    </location>
</feature>
<sequence>MTRTKLLLILLLFTYPLAAQSYDSNLDKLIDEAIRVSPKLKMLRVKQSVSESRIPQVSNLPDPTLTFGAMNLPVNSFKFTQEPMTSKIIGLSQAVPFPGKLSAAEKAQAKDVEINQQEIDDAANEIINEVQKNYYDLRFYREAIRIAKKSKNLLDKIAEVVRTKYAVSKASQQNLIQIEVEITKINDKIEELKSMENSALTALNSLLLKEPASPIETDSIPGIHNYAIDFNGLVKTAEENRPFLKGILLAKEKSKLTEALSEYEFYPNFNFSIQYSQRDKIAATNAPLNDFLSFVVGLNIPLDYGGKKSSKVEEARLMQQLYADQYNLALQTLYKNFGASLARLNEFKEREKLIEDGLLPQAVQSLNAALANYQVGEIDFINVLDAQNKVYEIETNLYKIRTNFFKEISQLEFLTGKRINKEQF</sequence>
<feature type="chain" id="PRO_5003707487" evidence="2">
    <location>
        <begin position="22"/>
        <end position="424"/>
    </location>
</feature>
<dbReference type="HOGENOM" id="CLU_012817_15_0_10"/>
<evidence type="ECO:0000256" key="2">
    <source>
        <dbReference type="SAM" id="SignalP"/>
    </source>
</evidence>
<evidence type="ECO:0000256" key="1">
    <source>
        <dbReference type="ARBA" id="ARBA00007613"/>
    </source>
</evidence>
<dbReference type="AlphaFoldDB" id="I6ZYB7"/>
<gene>
    <name evidence="3" type="ordered locus">MROS_0771</name>
</gene>
<reference evidence="3 4" key="1">
    <citation type="journal article" date="2013" name="PLoS ONE">
        <title>Genomic analysis of Melioribacter roseus, facultatively anaerobic organotrophic bacterium representing a novel deep lineage within Bacteriodetes/Chlorobi group.</title>
        <authorList>
            <person name="Kadnikov V.V."/>
            <person name="Mardanov A.V."/>
            <person name="Podosokorskaya O.A."/>
            <person name="Gavrilov S.N."/>
            <person name="Kublanov I.V."/>
            <person name="Beletsky A.V."/>
            <person name="Bonch-Osmolovskaya E.A."/>
            <person name="Ravin N.V."/>
        </authorList>
    </citation>
    <scope>NUCLEOTIDE SEQUENCE [LARGE SCALE GENOMIC DNA]</scope>
    <source>
        <strain evidence="4">JCM 17771 / P3M-2</strain>
    </source>
</reference>
<dbReference type="OrthoDB" id="1680428at2"/>
<dbReference type="InterPro" id="IPR010131">
    <property type="entry name" value="MdtP/NodT-like"/>
</dbReference>
<organism evidence="3 4">
    <name type="scientific">Melioribacter roseus (strain DSM 23840 / JCM 17771 / VKM B-2668 / P3M-2)</name>
    <dbReference type="NCBI Taxonomy" id="1191523"/>
    <lineage>
        <taxon>Bacteria</taxon>
        <taxon>Pseudomonadati</taxon>
        <taxon>Ignavibacteriota</taxon>
        <taxon>Ignavibacteria</taxon>
        <taxon>Ignavibacteriales</taxon>
        <taxon>Melioribacteraceae</taxon>
        <taxon>Melioribacter</taxon>
    </lineage>
</organism>
<dbReference type="GO" id="GO:0015562">
    <property type="term" value="F:efflux transmembrane transporter activity"/>
    <property type="evidence" value="ECO:0007669"/>
    <property type="project" value="InterPro"/>
</dbReference>
<accession>I6ZYB7</accession>
<dbReference type="RefSeq" id="WP_014855449.1">
    <property type="nucleotide sequence ID" value="NC_018178.1"/>
</dbReference>
<name>I6ZYB7_MELRP</name>
<evidence type="ECO:0000313" key="4">
    <source>
        <dbReference type="Proteomes" id="UP000009011"/>
    </source>
</evidence>
<comment type="similarity">
    <text evidence="1">Belongs to the outer membrane factor (OMF) (TC 1.B.17) family.</text>
</comment>
<keyword evidence="4" id="KW-1185">Reference proteome</keyword>
<proteinExistence type="inferred from homology"/>
<protein>
    <submittedName>
        <fullName evidence="3">Outer membrane efflux protein</fullName>
    </submittedName>
</protein>
<dbReference type="eggNOG" id="COG1538">
    <property type="taxonomic scope" value="Bacteria"/>
</dbReference>
<dbReference type="InterPro" id="IPR003423">
    <property type="entry name" value="OMP_efflux"/>
</dbReference>
<dbReference type="Pfam" id="PF02321">
    <property type="entry name" value="OEP"/>
    <property type="match status" value="2"/>
</dbReference>
<dbReference type="SUPFAM" id="SSF56954">
    <property type="entry name" value="Outer membrane efflux proteins (OEP)"/>
    <property type="match status" value="1"/>
</dbReference>
<dbReference type="KEGG" id="mro:MROS_0771"/>
<keyword evidence="2" id="KW-0732">Signal</keyword>
<dbReference type="EMBL" id="CP003557">
    <property type="protein sequence ID" value="AFN74013.1"/>
    <property type="molecule type" value="Genomic_DNA"/>
</dbReference>
<dbReference type="Proteomes" id="UP000009011">
    <property type="component" value="Chromosome"/>
</dbReference>
<dbReference type="STRING" id="1191523.MROS_0771"/>
<dbReference type="Gene3D" id="1.20.1600.10">
    <property type="entry name" value="Outer membrane efflux proteins (OEP)"/>
    <property type="match status" value="1"/>
</dbReference>
<dbReference type="PANTHER" id="PTHR30203">
    <property type="entry name" value="OUTER MEMBRANE CATION EFFLUX PROTEIN"/>
    <property type="match status" value="1"/>
</dbReference>